<keyword evidence="2" id="KW-1185">Reference proteome</keyword>
<proteinExistence type="predicted"/>
<dbReference type="Proteomes" id="UP001174909">
    <property type="component" value="Unassembled WGS sequence"/>
</dbReference>
<gene>
    <name evidence="1" type="ORF">GBAR_LOCUS8683</name>
</gene>
<reference evidence="1" key="1">
    <citation type="submission" date="2023-03" db="EMBL/GenBank/DDBJ databases">
        <authorList>
            <person name="Steffen K."/>
            <person name="Cardenas P."/>
        </authorList>
    </citation>
    <scope>NUCLEOTIDE SEQUENCE</scope>
</reference>
<name>A0AA35RLH5_GEOBA</name>
<evidence type="ECO:0000313" key="2">
    <source>
        <dbReference type="Proteomes" id="UP001174909"/>
    </source>
</evidence>
<evidence type="ECO:0000313" key="1">
    <source>
        <dbReference type="EMBL" id="CAI8013760.1"/>
    </source>
</evidence>
<accession>A0AA35RLH5</accession>
<dbReference type="AlphaFoldDB" id="A0AA35RLH5"/>
<organism evidence="1 2">
    <name type="scientific">Geodia barretti</name>
    <name type="common">Barrett's horny sponge</name>
    <dbReference type="NCBI Taxonomy" id="519541"/>
    <lineage>
        <taxon>Eukaryota</taxon>
        <taxon>Metazoa</taxon>
        <taxon>Porifera</taxon>
        <taxon>Demospongiae</taxon>
        <taxon>Heteroscleromorpha</taxon>
        <taxon>Tetractinellida</taxon>
        <taxon>Astrophorina</taxon>
        <taxon>Geodiidae</taxon>
        <taxon>Geodia</taxon>
    </lineage>
</organism>
<feature type="non-terminal residue" evidence="1">
    <location>
        <position position="1"/>
    </location>
</feature>
<sequence>MSGDPEHWLGTALVPPLTHKSTTDPCFSKGSVQFG</sequence>
<dbReference type="EMBL" id="CASHTH010001294">
    <property type="protein sequence ID" value="CAI8013760.1"/>
    <property type="molecule type" value="Genomic_DNA"/>
</dbReference>
<protein>
    <submittedName>
        <fullName evidence="1">Uncharacterized protein</fullName>
    </submittedName>
</protein>
<comment type="caution">
    <text evidence="1">The sequence shown here is derived from an EMBL/GenBank/DDBJ whole genome shotgun (WGS) entry which is preliminary data.</text>
</comment>